<feature type="transmembrane region" description="Helical" evidence="1">
    <location>
        <begin position="86"/>
        <end position="108"/>
    </location>
</feature>
<keyword evidence="1" id="KW-0812">Transmembrane</keyword>
<dbReference type="PANTHER" id="PTHR30273:SF2">
    <property type="entry name" value="PROTEIN FECR"/>
    <property type="match status" value="1"/>
</dbReference>
<sequence length="313" mass="35363">MANIDKYIYDSDFIAWALGDDAQEQKWLEIIKNQPEEREGIAAAKALVSAGVKVDEPVLSPQVANRMWDNISAKNRQLKRNKKPRWPMAIAAGLAFLLMAAGLFRFLVPQQEQVVADAGQQFEYVLPDGSVVVLNAVSSITFTPKSWEDHRTLDLKGEAFFKVKKGSKFTVQTAYGQVEVLGTSFNINVRDEDWAVSCYTGKVEVRSATEKVILTAGEMSVGQQILQKKRFAVSKNQKPQWNQGIFHFDNQRLRAVFATIERQYGVKITVKEVDSLRRFSGTISNKNIDMALRMVCEPMDLKYKIEGKHVLIQ</sequence>
<evidence type="ECO:0000259" key="2">
    <source>
        <dbReference type="Pfam" id="PF04773"/>
    </source>
</evidence>
<keyword evidence="4" id="KW-0614">Plasmid</keyword>
<feature type="domain" description="Protein FecR C-terminal" evidence="3">
    <location>
        <begin position="246"/>
        <end position="312"/>
    </location>
</feature>
<accession>A0ABM7VJQ5</accession>
<dbReference type="Gene3D" id="2.60.120.1440">
    <property type="match status" value="1"/>
</dbReference>
<evidence type="ECO:0000313" key="4">
    <source>
        <dbReference type="EMBL" id="BDD01215.1"/>
    </source>
</evidence>
<dbReference type="InterPro" id="IPR006860">
    <property type="entry name" value="FecR"/>
</dbReference>
<evidence type="ECO:0000313" key="5">
    <source>
        <dbReference type="Proteomes" id="UP001354989"/>
    </source>
</evidence>
<dbReference type="Pfam" id="PF04773">
    <property type="entry name" value="FecR"/>
    <property type="match status" value="1"/>
</dbReference>
<keyword evidence="5" id="KW-1185">Reference proteome</keyword>
<reference evidence="4 5" key="1">
    <citation type="submission" date="2021-12" db="EMBL/GenBank/DDBJ databases">
        <title>Genome sequencing of bacteria with rrn-lacking chromosome and rrn-plasmid.</title>
        <authorList>
            <person name="Anda M."/>
            <person name="Iwasaki W."/>
        </authorList>
    </citation>
    <scope>NUCLEOTIDE SEQUENCE [LARGE SCALE GENOMIC DNA]</scope>
    <source>
        <strain evidence="4 5">NBRC 101262</strain>
        <plasmid evidence="4 5">pPP2</plasmid>
    </source>
</reference>
<feature type="domain" description="FecR protein" evidence="2">
    <location>
        <begin position="114"/>
        <end position="204"/>
    </location>
</feature>
<dbReference type="Gene3D" id="3.55.50.30">
    <property type="match status" value="1"/>
</dbReference>
<proteinExistence type="predicted"/>
<dbReference type="PIRSF" id="PIRSF018266">
    <property type="entry name" value="FecR"/>
    <property type="match status" value="1"/>
</dbReference>
<evidence type="ECO:0000259" key="3">
    <source>
        <dbReference type="Pfam" id="PF16344"/>
    </source>
</evidence>
<keyword evidence="1" id="KW-1133">Transmembrane helix</keyword>
<evidence type="ECO:0000256" key="1">
    <source>
        <dbReference type="SAM" id="Phobius"/>
    </source>
</evidence>
<geneLocation type="plasmid" evidence="4 5">
    <name>pPP2</name>
</geneLocation>
<dbReference type="Proteomes" id="UP001354989">
    <property type="component" value="Plasmid pPP2"/>
</dbReference>
<dbReference type="InterPro" id="IPR032508">
    <property type="entry name" value="FecR_C"/>
</dbReference>
<dbReference type="RefSeq" id="WP_338398799.1">
    <property type="nucleotide sequence ID" value="NZ_AP025294.1"/>
</dbReference>
<name>A0ABM7VJQ5_9BACT</name>
<dbReference type="PANTHER" id="PTHR30273">
    <property type="entry name" value="PERIPLASMIC SIGNAL SENSOR AND SIGMA FACTOR ACTIVATOR FECR-RELATED"/>
    <property type="match status" value="1"/>
</dbReference>
<evidence type="ECO:0008006" key="6">
    <source>
        <dbReference type="Google" id="ProtNLM"/>
    </source>
</evidence>
<dbReference type="EMBL" id="AP025294">
    <property type="protein sequence ID" value="BDD01215.1"/>
    <property type="molecule type" value="Genomic_DNA"/>
</dbReference>
<keyword evidence="1" id="KW-0472">Membrane</keyword>
<protein>
    <recommendedName>
        <fullName evidence="6">FecR family protein</fullName>
    </recommendedName>
</protein>
<gene>
    <name evidence="4" type="ORF">PEPS_34950</name>
</gene>
<organism evidence="4 5">
    <name type="scientific">Persicobacter psychrovividus</name>
    <dbReference type="NCBI Taxonomy" id="387638"/>
    <lineage>
        <taxon>Bacteria</taxon>
        <taxon>Pseudomonadati</taxon>
        <taxon>Bacteroidota</taxon>
        <taxon>Cytophagia</taxon>
        <taxon>Cytophagales</taxon>
        <taxon>Persicobacteraceae</taxon>
        <taxon>Persicobacter</taxon>
    </lineage>
</organism>
<dbReference type="InterPro" id="IPR012373">
    <property type="entry name" value="Ferrdict_sens_TM"/>
</dbReference>
<dbReference type="Pfam" id="PF16344">
    <property type="entry name" value="FecR_C"/>
    <property type="match status" value="1"/>
</dbReference>